<dbReference type="SUPFAM" id="SSF52833">
    <property type="entry name" value="Thioredoxin-like"/>
    <property type="match status" value="1"/>
</dbReference>
<keyword evidence="7" id="KW-1185">Reference proteome</keyword>
<sequence length="200" mass="20821">MSARSAIVLLLGIATTIAGCDKPASDNGQAAANQTAAQVSTPSADEAPPSTAPAAKAGAVDRSHKGEAAPAAAFANAAGKPLTVKAFGGKPTLVNLWATWCAPCVKEMPTLDAAAKATSGRIRVVAVSEDMDPKKARAFFADRHLSAIEPMYDPQLGLSLALNANLPTTILYDKRGREVWRVIGERDWASAESRALLNEV</sequence>
<dbReference type="CDD" id="cd02966">
    <property type="entry name" value="TlpA_like_family"/>
    <property type="match status" value="1"/>
</dbReference>
<dbReference type="Gene3D" id="3.40.30.10">
    <property type="entry name" value="Glutaredoxin"/>
    <property type="match status" value="1"/>
</dbReference>
<dbReference type="Pfam" id="PF08534">
    <property type="entry name" value="Redoxin"/>
    <property type="match status" value="1"/>
</dbReference>
<feature type="compositionally biased region" description="Low complexity" evidence="4">
    <location>
        <begin position="29"/>
        <end position="38"/>
    </location>
</feature>
<dbReference type="PROSITE" id="PS00194">
    <property type="entry name" value="THIOREDOXIN_1"/>
    <property type="match status" value="1"/>
</dbReference>
<gene>
    <name evidence="6" type="ORF">SAMN05216382_2284</name>
</gene>
<dbReference type="RefSeq" id="WP_093006386.1">
    <property type="nucleotide sequence ID" value="NZ_FNZZ01000004.1"/>
</dbReference>
<keyword evidence="2" id="KW-0201">Cytochrome c-type biogenesis</keyword>
<evidence type="ECO:0000256" key="1">
    <source>
        <dbReference type="ARBA" id="ARBA00004196"/>
    </source>
</evidence>
<dbReference type="PANTHER" id="PTHR42852:SF13">
    <property type="entry name" value="PROTEIN DIPZ"/>
    <property type="match status" value="1"/>
</dbReference>
<protein>
    <submittedName>
        <fullName evidence="6">Thiol-disulfide isomerase or thioredoxin</fullName>
    </submittedName>
</protein>
<dbReference type="GO" id="GO:0030313">
    <property type="term" value="C:cell envelope"/>
    <property type="evidence" value="ECO:0007669"/>
    <property type="project" value="UniProtKB-SubCell"/>
</dbReference>
<dbReference type="PROSITE" id="PS51352">
    <property type="entry name" value="THIOREDOXIN_2"/>
    <property type="match status" value="1"/>
</dbReference>
<organism evidence="6 7">
    <name type="scientific">Sphingomonas palmae</name>
    <dbReference type="NCBI Taxonomy" id="1855283"/>
    <lineage>
        <taxon>Bacteria</taxon>
        <taxon>Pseudomonadati</taxon>
        <taxon>Pseudomonadota</taxon>
        <taxon>Alphaproteobacteria</taxon>
        <taxon>Sphingomonadales</taxon>
        <taxon>Sphingomonadaceae</taxon>
        <taxon>Sphingomonas</taxon>
    </lineage>
</organism>
<dbReference type="OrthoDB" id="9799347at2"/>
<evidence type="ECO:0000313" key="7">
    <source>
        <dbReference type="Proteomes" id="UP000199214"/>
    </source>
</evidence>
<dbReference type="GO" id="GO:0015036">
    <property type="term" value="F:disulfide oxidoreductase activity"/>
    <property type="evidence" value="ECO:0007669"/>
    <property type="project" value="UniProtKB-ARBA"/>
</dbReference>
<evidence type="ECO:0000256" key="2">
    <source>
        <dbReference type="ARBA" id="ARBA00022748"/>
    </source>
</evidence>
<dbReference type="InterPro" id="IPR013740">
    <property type="entry name" value="Redoxin"/>
</dbReference>
<dbReference type="InterPro" id="IPR017937">
    <property type="entry name" value="Thioredoxin_CS"/>
</dbReference>
<dbReference type="InterPro" id="IPR050553">
    <property type="entry name" value="Thioredoxin_ResA/DsbE_sf"/>
</dbReference>
<evidence type="ECO:0000256" key="3">
    <source>
        <dbReference type="ARBA" id="ARBA00023284"/>
    </source>
</evidence>
<dbReference type="AlphaFoldDB" id="A0A1H7RLU8"/>
<dbReference type="Proteomes" id="UP000199214">
    <property type="component" value="Unassembled WGS sequence"/>
</dbReference>
<dbReference type="EMBL" id="FNZZ01000004">
    <property type="protein sequence ID" value="SEL61029.1"/>
    <property type="molecule type" value="Genomic_DNA"/>
</dbReference>
<evidence type="ECO:0000313" key="6">
    <source>
        <dbReference type="EMBL" id="SEL61029.1"/>
    </source>
</evidence>
<comment type="subcellular location">
    <subcellularLocation>
        <location evidence="1">Cell envelope</location>
    </subcellularLocation>
</comment>
<dbReference type="PROSITE" id="PS51257">
    <property type="entry name" value="PROKAR_LIPOPROTEIN"/>
    <property type="match status" value="1"/>
</dbReference>
<dbReference type="InterPro" id="IPR013766">
    <property type="entry name" value="Thioredoxin_domain"/>
</dbReference>
<reference evidence="7" key="1">
    <citation type="submission" date="2016-10" db="EMBL/GenBank/DDBJ databases">
        <authorList>
            <person name="Varghese N."/>
            <person name="Submissions S."/>
        </authorList>
    </citation>
    <scope>NUCLEOTIDE SEQUENCE [LARGE SCALE GENOMIC DNA]</scope>
    <source>
        <strain evidence="7">JS21-1</strain>
    </source>
</reference>
<dbReference type="PANTHER" id="PTHR42852">
    <property type="entry name" value="THIOL:DISULFIDE INTERCHANGE PROTEIN DSBE"/>
    <property type="match status" value="1"/>
</dbReference>
<dbReference type="STRING" id="1855283.SAMN05216382_2284"/>
<proteinExistence type="predicted"/>
<feature type="region of interest" description="Disordered" evidence="4">
    <location>
        <begin position="24"/>
        <end position="62"/>
    </location>
</feature>
<feature type="domain" description="Thioredoxin" evidence="5">
    <location>
        <begin position="63"/>
        <end position="200"/>
    </location>
</feature>
<keyword evidence="6" id="KW-0413">Isomerase</keyword>
<dbReference type="GO" id="GO:0016853">
    <property type="term" value="F:isomerase activity"/>
    <property type="evidence" value="ECO:0007669"/>
    <property type="project" value="UniProtKB-KW"/>
</dbReference>
<accession>A0A1H7RLU8</accession>
<evidence type="ECO:0000259" key="5">
    <source>
        <dbReference type="PROSITE" id="PS51352"/>
    </source>
</evidence>
<keyword evidence="3" id="KW-0676">Redox-active center</keyword>
<dbReference type="GO" id="GO:0017004">
    <property type="term" value="P:cytochrome complex assembly"/>
    <property type="evidence" value="ECO:0007669"/>
    <property type="project" value="UniProtKB-KW"/>
</dbReference>
<dbReference type="InterPro" id="IPR036249">
    <property type="entry name" value="Thioredoxin-like_sf"/>
</dbReference>
<evidence type="ECO:0000256" key="4">
    <source>
        <dbReference type="SAM" id="MobiDB-lite"/>
    </source>
</evidence>
<name>A0A1H7RLU8_9SPHN</name>